<dbReference type="InterPro" id="IPR009027">
    <property type="entry name" value="Ribosomal_bL9/RNase_H1_N"/>
</dbReference>
<evidence type="ECO:0000256" key="4">
    <source>
        <dbReference type="ARBA" id="ARBA00035194"/>
    </source>
</evidence>
<dbReference type="AlphaFoldDB" id="A0ABD1F7I6"/>
<keyword evidence="8" id="KW-1185">Reference proteome</keyword>
<sequence length="266" mass="30989">MWRNSLNVLSKATFQQFLLKSVCQKEQIRTTFILKRKYAPLLSKKGSPPKKLKARQHIYELVKDTKLEKRPNIDVILTSFVDGLGNIGEKVSVKPQYGYNHLILPGLAVYATSENEEKYKKYALRDDQVKYSSPNALLMIHALQRMCLSVIMNREHVWTLKPWHIKVSFRKCGYVVPEDAITLPEKHIKGPDMNLENKEFYVTVTINKSEKVNVRCILHHWSTDLVNRIPHIDKFWELPLEPMYAEFKDVLSEIPKKSNNVNNNTI</sequence>
<dbReference type="Pfam" id="PF01281">
    <property type="entry name" value="Ribosomal_L9_N"/>
    <property type="match status" value="1"/>
</dbReference>
<evidence type="ECO:0000256" key="2">
    <source>
        <dbReference type="ARBA" id="ARBA00022980"/>
    </source>
</evidence>
<dbReference type="EMBL" id="JBDJPC010000002">
    <property type="protein sequence ID" value="KAL1512467.1"/>
    <property type="molecule type" value="Genomic_DNA"/>
</dbReference>
<comment type="similarity">
    <text evidence="1">Belongs to the bacterial ribosomal protein bL9 family.</text>
</comment>
<evidence type="ECO:0000256" key="1">
    <source>
        <dbReference type="ARBA" id="ARBA00010605"/>
    </source>
</evidence>
<dbReference type="PANTHER" id="PTHR21368">
    <property type="entry name" value="50S RIBOSOMAL PROTEIN L9"/>
    <property type="match status" value="1"/>
</dbReference>
<evidence type="ECO:0000256" key="3">
    <source>
        <dbReference type="ARBA" id="ARBA00023274"/>
    </source>
</evidence>
<feature type="domain" description="Ribosomal protein L9" evidence="6">
    <location>
        <begin position="74"/>
        <end position="119"/>
    </location>
</feature>
<evidence type="ECO:0000313" key="8">
    <source>
        <dbReference type="Proteomes" id="UP001566132"/>
    </source>
</evidence>
<comment type="caution">
    <text evidence="7">The sequence shown here is derived from an EMBL/GenBank/DDBJ whole genome shotgun (WGS) entry which is preliminary data.</text>
</comment>
<name>A0ABD1F7I6_HYPHA</name>
<dbReference type="InterPro" id="IPR036935">
    <property type="entry name" value="Ribosomal_bL9_N_sf"/>
</dbReference>
<keyword evidence="3" id="KW-0687">Ribonucleoprotein</keyword>
<dbReference type="Proteomes" id="UP001566132">
    <property type="component" value="Unassembled WGS sequence"/>
</dbReference>
<dbReference type="SUPFAM" id="SSF55658">
    <property type="entry name" value="L9 N-domain-like"/>
    <property type="match status" value="1"/>
</dbReference>
<evidence type="ECO:0000313" key="7">
    <source>
        <dbReference type="EMBL" id="KAL1512467.1"/>
    </source>
</evidence>
<evidence type="ECO:0000259" key="6">
    <source>
        <dbReference type="Pfam" id="PF01281"/>
    </source>
</evidence>
<organism evidence="7 8">
    <name type="scientific">Hypothenemus hampei</name>
    <name type="common">Coffee berry borer</name>
    <dbReference type="NCBI Taxonomy" id="57062"/>
    <lineage>
        <taxon>Eukaryota</taxon>
        <taxon>Metazoa</taxon>
        <taxon>Ecdysozoa</taxon>
        <taxon>Arthropoda</taxon>
        <taxon>Hexapoda</taxon>
        <taxon>Insecta</taxon>
        <taxon>Pterygota</taxon>
        <taxon>Neoptera</taxon>
        <taxon>Endopterygota</taxon>
        <taxon>Coleoptera</taxon>
        <taxon>Polyphaga</taxon>
        <taxon>Cucujiformia</taxon>
        <taxon>Curculionidae</taxon>
        <taxon>Scolytinae</taxon>
        <taxon>Hypothenemus</taxon>
    </lineage>
</organism>
<dbReference type="GO" id="GO:1990904">
    <property type="term" value="C:ribonucleoprotein complex"/>
    <property type="evidence" value="ECO:0007669"/>
    <property type="project" value="UniProtKB-KW"/>
</dbReference>
<keyword evidence="2" id="KW-0689">Ribosomal protein</keyword>
<accession>A0ABD1F7I6</accession>
<proteinExistence type="inferred from homology"/>
<dbReference type="InterPro" id="IPR020070">
    <property type="entry name" value="Ribosomal_bL9_N"/>
</dbReference>
<dbReference type="Gene3D" id="3.40.5.10">
    <property type="entry name" value="Ribosomal protein L9, N-terminal domain"/>
    <property type="match status" value="1"/>
</dbReference>
<protein>
    <recommendedName>
        <fullName evidence="4">Large ribosomal subunit protein bL9m</fullName>
    </recommendedName>
    <alternativeName>
        <fullName evidence="5">39S ribosomal protein L9, mitochondrial</fullName>
    </alternativeName>
</protein>
<evidence type="ECO:0000256" key="5">
    <source>
        <dbReference type="ARBA" id="ARBA00035381"/>
    </source>
</evidence>
<gene>
    <name evidence="7" type="ORF">ABEB36_002053</name>
</gene>
<dbReference type="GO" id="GO:0005840">
    <property type="term" value="C:ribosome"/>
    <property type="evidence" value="ECO:0007669"/>
    <property type="project" value="UniProtKB-KW"/>
</dbReference>
<dbReference type="InterPro" id="IPR000244">
    <property type="entry name" value="Ribosomal_bL9"/>
</dbReference>
<reference evidence="7 8" key="1">
    <citation type="submission" date="2024-05" db="EMBL/GenBank/DDBJ databases">
        <title>Genetic variation in Jamaican populations of the coffee berry borer (Hypothenemus hampei).</title>
        <authorList>
            <person name="Errbii M."/>
            <person name="Myrie A."/>
        </authorList>
    </citation>
    <scope>NUCLEOTIDE SEQUENCE [LARGE SCALE GENOMIC DNA]</scope>
    <source>
        <strain evidence="7">JA-Hopewell-2020-01-JO</strain>
        <tissue evidence="7">Whole body</tissue>
    </source>
</reference>